<dbReference type="EMBL" id="JAAEDI010000023">
    <property type="protein sequence ID" value="MBR0652016.1"/>
    <property type="molecule type" value="Genomic_DNA"/>
</dbReference>
<protein>
    <submittedName>
        <fullName evidence="3">Tripartite tricarboxylate transporter substrate binding protein</fullName>
    </submittedName>
</protein>
<name>A0ABS5ELV6_9PROT</name>
<dbReference type="Proteomes" id="UP000698752">
    <property type="component" value="Unassembled WGS sequence"/>
</dbReference>
<dbReference type="RefSeq" id="WP_211870734.1">
    <property type="nucleotide sequence ID" value="NZ_JAAEDI010000023.1"/>
</dbReference>
<feature type="chain" id="PRO_5046858410" evidence="2">
    <location>
        <begin position="23"/>
        <end position="324"/>
    </location>
</feature>
<keyword evidence="4" id="KW-1185">Reference proteome</keyword>
<sequence length="324" mass="33765">MRFTRRVLACFAVALLSCFAPAARAEWPDRPIRLIVPFVPGGSSDILARLIAAGLQQRLGQPVVVDNRGGANGLLGMAAAAQAPADGYTLVIGHIGTHAISPLIVRTAGFETSRDFTTIAMVARASSVLVVPVDGPARDVPSLIQQARSAPSRLSYGSPGVGSPSHVAVVMMGQIAGFQAEHVPYRGNAAALTDMINGTLHFMFAGPAEVAELLQSGRLRALATSGEQRSAAYPQLPTVAEAGVPGFSLAVWHVLSVRSGTPAPIVARLRTETAAVLISDAVRERLTALGLEPGGTNATEADAFIAADIAKWSRLVQEANIRAD</sequence>
<evidence type="ECO:0000256" key="1">
    <source>
        <dbReference type="ARBA" id="ARBA00006987"/>
    </source>
</evidence>
<dbReference type="PANTHER" id="PTHR42928:SF5">
    <property type="entry name" value="BLR1237 PROTEIN"/>
    <property type="match status" value="1"/>
</dbReference>
<gene>
    <name evidence="3" type="ORF">GXW78_20300</name>
</gene>
<evidence type="ECO:0000313" key="3">
    <source>
        <dbReference type="EMBL" id="MBR0652016.1"/>
    </source>
</evidence>
<keyword evidence="2" id="KW-0732">Signal</keyword>
<dbReference type="Gene3D" id="3.40.190.10">
    <property type="entry name" value="Periplasmic binding protein-like II"/>
    <property type="match status" value="1"/>
</dbReference>
<evidence type="ECO:0000256" key="2">
    <source>
        <dbReference type="SAM" id="SignalP"/>
    </source>
</evidence>
<comment type="caution">
    <text evidence="3">The sequence shown here is derived from an EMBL/GenBank/DDBJ whole genome shotgun (WGS) entry which is preliminary data.</text>
</comment>
<reference evidence="4" key="1">
    <citation type="journal article" date="2021" name="Syst. Appl. Microbiol.">
        <title>Roseomonas hellenica sp. nov., isolated from roots of wild-growing Alkanna tinctoria.</title>
        <authorList>
            <person name="Rat A."/>
            <person name="Naranjo H.D."/>
            <person name="Lebbe L."/>
            <person name="Cnockaert M."/>
            <person name="Krigas N."/>
            <person name="Grigoriadou K."/>
            <person name="Maloupa E."/>
            <person name="Willems A."/>
        </authorList>
    </citation>
    <scope>NUCLEOTIDE SEQUENCE [LARGE SCALE GENOMIC DNA]</scope>
    <source>
        <strain evidence="4">LMG 31159</strain>
    </source>
</reference>
<proteinExistence type="inferred from homology"/>
<comment type="similarity">
    <text evidence="1">Belongs to the UPF0065 (bug) family.</text>
</comment>
<organism evidence="3 4">
    <name type="scientific">Neoroseomonas terrae</name>
    <dbReference type="NCBI Taxonomy" id="424799"/>
    <lineage>
        <taxon>Bacteria</taxon>
        <taxon>Pseudomonadati</taxon>
        <taxon>Pseudomonadota</taxon>
        <taxon>Alphaproteobacteria</taxon>
        <taxon>Acetobacterales</taxon>
        <taxon>Acetobacteraceae</taxon>
        <taxon>Neoroseomonas</taxon>
    </lineage>
</organism>
<dbReference type="Gene3D" id="3.40.190.150">
    <property type="entry name" value="Bordetella uptake gene, domain 1"/>
    <property type="match status" value="1"/>
</dbReference>
<dbReference type="PROSITE" id="PS51257">
    <property type="entry name" value="PROKAR_LIPOPROTEIN"/>
    <property type="match status" value="1"/>
</dbReference>
<evidence type="ECO:0000313" key="4">
    <source>
        <dbReference type="Proteomes" id="UP000698752"/>
    </source>
</evidence>
<dbReference type="PANTHER" id="PTHR42928">
    <property type="entry name" value="TRICARBOXYLATE-BINDING PROTEIN"/>
    <property type="match status" value="1"/>
</dbReference>
<dbReference type="CDD" id="cd07012">
    <property type="entry name" value="PBP2_Bug_TTT"/>
    <property type="match status" value="1"/>
</dbReference>
<dbReference type="InterPro" id="IPR005064">
    <property type="entry name" value="BUG"/>
</dbReference>
<dbReference type="SUPFAM" id="SSF53850">
    <property type="entry name" value="Periplasmic binding protein-like II"/>
    <property type="match status" value="1"/>
</dbReference>
<accession>A0ABS5ELV6</accession>
<dbReference type="Pfam" id="PF03401">
    <property type="entry name" value="TctC"/>
    <property type="match status" value="1"/>
</dbReference>
<dbReference type="InterPro" id="IPR042100">
    <property type="entry name" value="Bug_dom1"/>
</dbReference>
<feature type="signal peptide" evidence="2">
    <location>
        <begin position="1"/>
        <end position="22"/>
    </location>
</feature>
<dbReference type="PIRSF" id="PIRSF017082">
    <property type="entry name" value="YflP"/>
    <property type="match status" value="1"/>
</dbReference>